<organism evidence="1 2">
    <name type="scientific">Mordavella massiliensis</name>
    <dbReference type="NCBI Taxonomy" id="1871024"/>
    <lineage>
        <taxon>Bacteria</taxon>
        <taxon>Bacillati</taxon>
        <taxon>Bacillota</taxon>
        <taxon>Clostridia</taxon>
        <taxon>Eubacteriales</taxon>
        <taxon>Clostridiaceae</taxon>
        <taxon>Mordavella</taxon>
    </lineage>
</organism>
<dbReference type="Proteomes" id="UP000713880">
    <property type="component" value="Unassembled WGS sequence"/>
</dbReference>
<proteinExistence type="predicted"/>
<sequence>MFGIMLKKERDDYYMKDKGQFQEWPDDKLCPCGSGKVYGECCKKKSFSYGMSERGVIKKVPLSDEAMDILDCLKSQFREYYGRDPKEEYVFSFLPIYNDRSLLSLVNALQKAGMPEEKIYATYKMDGLMPFEDRLDQISEQDLQEYEEWCEAYRTAVNGELQHTTNALQYVVLANSYLEDNLDYTNEALISCLNDYIRRHSGSLNIREFEMKTEKDYCMFSALKTIKTIESIRQLREINLPECIYALARSIFENYMYLCAINGKRGFFDERLLPRIDKENYCFAKKKDGSVNYRKIIYISTGKIQDAEVGNAELKKYLFCSEDQEIYGIFYRQACQYVHVDVLSAKSYFSVVDPYDEVNPTLIAELITDVLAVMLLDQLRRNPTVGDQFREDAKYLCGQLYDKLASCLEIARTDPEHQNAVLDLLVERLKVRE</sequence>
<keyword evidence="2" id="KW-1185">Reference proteome</keyword>
<evidence type="ECO:0000313" key="2">
    <source>
        <dbReference type="Proteomes" id="UP000713880"/>
    </source>
</evidence>
<name>A0A939BBN0_9CLOT</name>
<dbReference type="AlphaFoldDB" id="A0A939BBN0"/>
<gene>
    <name evidence="1" type="ORF">H6A13_12445</name>
</gene>
<dbReference type="RefSeq" id="WP_204909860.1">
    <property type="nucleotide sequence ID" value="NZ_JACJLV010000074.1"/>
</dbReference>
<evidence type="ECO:0000313" key="1">
    <source>
        <dbReference type="EMBL" id="MBM6827888.1"/>
    </source>
</evidence>
<reference evidence="1" key="2">
    <citation type="journal article" date="2021" name="Sci. Rep.">
        <title>The distribution of antibiotic resistance genes in chicken gut microbiota commensals.</title>
        <authorList>
            <person name="Juricova H."/>
            <person name="Matiasovicova J."/>
            <person name="Kubasova T."/>
            <person name="Cejkova D."/>
            <person name="Rychlik I."/>
        </authorList>
    </citation>
    <scope>NUCLEOTIDE SEQUENCE</scope>
    <source>
        <strain evidence="1">An420c</strain>
    </source>
</reference>
<reference evidence="1" key="1">
    <citation type="submission" date="2020-08" db="EMBL/GenBank/DDBJ databases">
        <authorList>
            <person name="Cejkova D."/>
            <person name="Kubasova T."/>
            <person name="Jahodarova E."/>
            <person name="Rychlik I."/>
        </authorList>
    </citation>
    <scope>NUCLEOTIDE SEQUENCE</scope>
    <source>
        <strain evidence="1">An420c</strain>
    </source>
</reference>
<dbReference type="EMBL" id="JACJLV010000074">
    <property type="protein sequence ID" value="MBM6827888.1"/>
    <property type="molecule type" value="Genomic_DNA"/>
</dbReference>
<accession>A0A939BBN0</accession>
<protein>
    <submittedName>
        <fullName evidence="1">SEC-C domain-containing protein</fullName>
    </submittedName>
</protein>
<comment type="caution">
    <text evidence="1">The sequence shown here is derived from an EMBL/GenBank/DDBJ whole genome shotgun (WGS) entry which is preliminary data.</text>
</comment>